<dbReference type="EMBL" id="NEXE01000046">
    <property type="protein sequence ID" value="PSN90817.1"/>
    <property type="molecule type" value="Genomic_DNA"/>
</dbReference>
<dbReference type="Proteomes" id="UP000240322">
    <property type="component" value="Unassembled WGS sequence"/>
</dbReference>
<sequence>MTIQKVNKVRAKRSKRGISEMIAAIILVIITIAIGAGVYIYVTGLVSHNQVKNALQITEVSLTGGDLSITVQNTGSLTINSLKVYFNGVAAASATSITLSPGQSYSTVLTGLTATPGNEYPVYVTATTVNGGTIASPVVNVLSQ</sequence>
<reference evidence="2 3" key="1">
    <citation type="submission" date="2017-04" db="EMBL/GenBank/DDBJ databases">
        <title>Novel microbial lineages endemic to geothermal iron-oxide mats fill important gaps in the evolutionary history of Archaea.</title>
        <authorList>
            <person name="Jay Z.J."/>
            <person name="Beam J.P."/>
            <person name="Dlakic M."/>
            <person name="Rusch D.B."/>
            <person name="Kozubal M.A."/>
            <person name="Inskeep W.P."/>
        </authorList>
    </citation>
    <scope>NUCLEOTIDE SEQUENCE [LARGE SCALE GENOMIC DNA]</scope>
    <source>
        <strain evidence="2">OSP_D</strain>
    </source>
</reference>
<feature type="transmembrane region" description="Helical" evidence="1">
    <location>
        <begin position="21"/>
        <end position="42"/>
    </location>
</feature>
<dbReference type="AlphaFoldDB" id="A0A2R6AWU0"/>
<protein>
    <recommendedName>
        <fullName evidence="4">Archaeal Type IV pilin N-terminal domain-containing protein</fullName>
    </recommendedName>
</protein>
<accession>A0A2R6AWU0</accession>
<evidence type="ECO:0008006" key="4">
    <source>
        <dbReference type="Google" id="ProtNLM"/>
    </source>
</evidence>
<keyword evidence="1" id="KW-0472">Membrane</keyword>
<evidence type="ECO:0000256" key="1">
    <source>
        <dbReference type="SAM" id="Phobius"/>
    </source>
</evidence>
<evidence type="ECO:0000313" key="3">
    <source>
        <dbReference type="Proteomes" id="UP000240322"/>
    </source>
</evidence>
<name>A0A2R6AWU0_9ARCH</name>
<organism evidence="2 3">
    <name type="scientific">Candidatus Marsarchaeota G2 archaeon OSP_D</name>
    <dbReference type="NCBI Taxonomy" id="1978157"/>
    <lineage>
        <taxon>Archaea</taxon>
        <taxon>Candidatus Marsarchaeota</taxon>
        <taxon>Candidatus Marsarchaeota group 2</taxon>
    </lineage>
</organism>
<gene>
    <name evidence="2" type="ORF">B9Q03_05970</name>
</gene>
<evidence type="ECO:0000313" key="2">
    <source>
        <dbReference type="EMBL" id="PSN90817.1"/>
    </source>
</evidence>
<keyword evidence="1" id="KW-0812">Transmembrane</keyword>
<comment type="caution">
    <text evidence="2">The sequence shown here is derived from an EMBL/GenBank/DDBJ whole genome shotgun (WGS) entry which is preliminary data.</text>
</comment>
<keyword evidence="1" id="KW-1133">Transmembrane helix</keyword>
<proteinExistence type="predicted"/>